<dbReference type="AlphaFoldDB" id="A0A4Z0LA38"/>
<evidence type="ECO:0000259" key="2">
    <source>
        <dbReference type="Pfam" id="PF08327"/>
    </source>
</evidence>
<evidence type="ECO:0000256" key="1">
    <source>
        <dbReference type="ARBA" id="ARBA00006817"/>
    </source>
</evidence>
<gene>
    <name evidence="3" type="ORF">E4635_07870</name>
</gene>
<reference evidence="3 4" key="1">
    <citation type="submission" date="2019-04" db="EMBL/GenBank/DDBJ databases">
        <title>Flavobacterium sp. strain DS2-A Genome sequencing and assembly.</title>
        <authorList>
            <person name="Kim I."/>
        </authorList>
    </citation>
    <scope>NUCLEOTIDE SEQUENCE [LARGE SCALE GENOMIC DNA]</scope>
    <source>
        <strain evidence="3 4">DS2-A</strain>
    </source>
</reference>
<dbReference type="SUPFAM" id="SSF55961">
    <property type="entry name" value="Bet v1-like"/>
    <property type="match status" value="1"/>
</dbReference>
<dbReference type="InterPro" id="IPR013538">
    <property type="entry name" value="ASHA1/2-like_C"/>
</dbReference>
<dbReference type="EMBL" id="SRLH01000004">
    <property type="protein sequence ID" value="TGD57918.1"/>
    <property type="molecule type" value="Genomic_DNA"/>
</dbReference>
<comment type="similarity">
    <text evidence="1">Belongs to the AHA1 family.</text>
</comment>
<organism evidence="3 4">
    <name type="scientific">Flavobacterium humi</name>
    <dbReference type="NCBI Taxonomy" id="2562683"/>
    <lineage>
        <taxon>Bacteria</taxon>
        <taxon>Pseudomonadati</taxon>
        <taxon>Bacteroidota</taxon>
        <taxon>Flavobacteriia</taxon>
        <taxon>Flavobacteriales</taxon>
        <taxon>Flavobacteriaceae</taxon>
        <taxon>Flavobacterium</taxon>
    </lineage>
</organism>
<dbReference type="RefSeq" id="WP_135526090.1">
    <property type="nucleotide sequence ID" value="NZ_SRLH01000004.1"/>
</dbReference>
<sequence length="148" mass="17161">MKKLEFKIAIEAPAAIVWKALWEDQNYKKWTAVFCEGSYTKTDWKEGSRVHFLSPSGEGMYSTIEKMVPNEKMYFTHIGEMKNFEEQPLTDETRKWSGARENYTLSENNGTTTLLVEMDITEDYQDYFNEAFPKGLALVKEMAEQSNG</sequence>
<comment type="caution">
    <text evidence="3">The sequence shown here is derived from an EMBL/GenBank/DDBJ whole genome shotgun (WGS) entry which is preliminary data.</text>
</comment>
<keyword evidence="4" id="KW-1185">Reference proteome</keyword>
<evidence type="ECO:0000313" key="3">
    <source>
        <dbReference type="EMBL" id="TGD57918.1"/>
    </source>
</evidence>
<dbReference type="Proteomes" id="UP000297407">
    <property type="component" value="Unassembled WGS sequence"/>
</dbReference>
<dbReference type="Pfam" id="PF08327">
    <property type="entry name" value="AHSA1"/>
    <property type="match status" value="1"/>
</dbReference>
<feature type="domain" description="Activator of Hsp90 ATPase homologue 1/2-like C-terminal" evidence="2">
    <location>
        <begin position="12"/>
        <end position="119"/>
    </location>
</feature>
<proteinExistence type="inferred from homology"/>
<evidence type="ECO:0000313" key="4">
    <source>
        <dbReference type="Proteomes" id="UP000297407"/>
    </source>
</evidence>
<dbReference type="OrthoDB" id="2355173at2"/>
<protein>
    <submittedName>
        <fullName evidence="3">SRPBCC domain-containing protein</fullName>
    </submittedName>
</protein>
<dbReference type="Gene3D" id="3.30.530.20">
    <property type="match status" value="1"/>
</dbReference>
<name>A0A4Z0LA38_9FLAO</name>
<dbReference type="InterPro" id="IPR023393">
    <property type="entry name" value="START-like_dom_sf"/>
</dbReference>
<accession>A0A4Z0LA38</accession>